<dbReference type="EMBL" id="AEPD01000043">
    <property type="protein sequence ID" value="EFU29608.1"/>
    <property type="molecule type" value="Genomic_DNA"/>
</dbReference>
<evidence type="ECO:0000313" key="2">
    <source>
        <dbReference type="EMBL" id="EFU29608.1"/>
    </source>
</evidence>
<feature type="region of interest" description="Disordered" evidence="1">
    <location>
        <begin position="36"/>
        <end position="83"/>
    </location>
</feature>
<accession>E6KA40</accession>
<evidence type="ECO:0000256" key="1">
    <source>
        <dbReference type="SAM" id="MobiDB-lite"/>
    </source>
</evidence>
<reference evidence="2 3" key="1">
    <citation type="submission" date="2010-10" db="EMBL/GenBank/DDBJ databases">
        <authorList>
            <person name="Muzny D."/>
            <person name="Qin X."/>
            <person name="Deng J."/>
            <person name="Jiang H."/>
            <person name="Liu Y."/>
            <person name="Qu J."/>
            <person name="Song X.-Z."/>
            <person name="Zhang L."/>
            <person name="Thornton R."/>
            <person name="Coyle M."/>
            <person name="Francisco L."/>
            <person name="Jackson L."/>
            <person name="Javaid M."/>
            <person name="Korchina V."/>
            <person name="Kovar C."/>
            <person name="Mata R."/>
            <person name="Mathew T."/>
            <person name="Ngo R."/>
            <person name="Nguyen L."/>
            <person name="Nguyen N."/>
            <person name="Okwuonu G."/>
            <person name="Ongeri F."/>
            <person name="Pham C."/>
            <person name="Simmons D."/>
            <person name="Wilczek-Boney K."/>
            <person name="Hale W."/>
            <person name="Jakkamsetti A."/>
            <person name="Pham P."/>
            <person name="Ruth R."/>
            <person name="San Lucas F."/>
            <person name="Warren J."/>
            <person name="Zhang J."/>
            <person name="Zhao Z."/>
            <person name="Zhou C."/>
            <person name="Zhu D."/>
            <person name="Lee S."/>
            <person name="Bess C."/>
            <person name="Blankenburg K."/>
            <person name="Forbes L."/>
            <person name="Fu Q."/>
            <person name="Gubbala S."/>
            <person name="Hirani K."/>
            <person name="Jayaseelan J.C."/>
            <person name="Lara F."/>
            <person name="Munidasa M."/>
            <person name="Palculict T."/>
            <person name="Patil S."/>
            <person name="Pu L.-L."/>
            <person name="Saada N."/>
            <person name="Tang L."/>
            <person name="Weissenberger G."/>
            <person name="Zhu Y."/>
            <person name="Hemphill L."/>
            <person name="Shang Y."/>
            <person name="Youmans B."/>
            <person name="Ayvaz T."/>
            <person name="Ross M."/>
            <person name="Santibanez J."/>
            <person name="Aqrawi P."/>
            <person name="Gross S."/>
            <person name="Joshi V."/>
            <person name="Fowler G."/>
            <person name="Nazareth L."/>
            <person name="Reid J."/>
            <person name="Worley K."/>
            <person name="Petrosino J."/>
            <person name="Highlander S."/>
            <person name="Gibbs R."/>
        </authorList>
    </citation>
    <scope>NUCLEOTIDE SEQUENCE [LARGE SCALE GENOMIC DNA]</scope>
    <source>
        <strain evidence="2 3">ATCC 33574</strain>
    </source>
</reference>
<organism evidence="2 3">
    <name type="scientific">Segatella buccae ATCC 33574</name>
    <dbReference type="NCBI Taxonomy" id="873513"/>
    <lineage>
        <taxon>Bacteria</taxon>
        <taxon>Pseudomonadati</taxon>
        <taxon>Bacteroidota</taxon>
        <taxon>Bacteroidia</taxon>
        <taxon>Bacteroidales</taxon>
        <taxon>Prevotellaceae</taxon>
        <taxon>Segatella</taxon>
    </lineage>
</organism>
<keyword evidence="3" id="KW-1185">Reference proteome</keyword>
<dbReference type="AlphaFoldDB" id="E6KA40"/>
<dbReference type="Proteomes" id="UP000003112">
    <property type="component" value="Unassembled WGS sequence"/>
</dbReference>
<gene>
    <name evidence="2" type="ORF">HMPREF6485_2476</name>
</gene>
<proteinExistence type="predicted"/>
<evidence type="ECO:0000313" key="3">
    <source>
        <dbReference type="Proteomes" id="UP000003112"/>
    </source>
</evidence>
<sequence>MSAAKLSGYKHTKNIRQSHVLARFYHLNGVKTGLSREIQPVDGGENGQHDEGHKGLEETGGDFLDDEKAHNQSDEGKGVIGEIGCHGSDMNGCRGALAGATAPPPPRPI</sequence>
<protein>
    <submittedName>
        <fullName evidence="2">Uncharacterized protein</fullName>
    </submittedName>
</protein>
<comment type="caution">
    <text evidence="2">The sequence shown here is derived from an EMBL/GenBank/DDBJ whole genome shotgun (WGS) entry which is preliminary data.</text>
</comment>
<name>E6KA40_9BACT</name>
<feature type="compositionally biased region" description="Basic and acidic residues" evidence="1">
    <location>
        <begin position="47"/>
        <end position="57"/>
    </location>
</feature>
<dbReference type="HOGENOM" id="CLU_2181503_0_0_10"/>
<feature type="compositionally biased region" description="Basic and acidic residues" evidence="1">
    <location>
        <begin position="66"/>
        <end position="77"/>
    </location>
</feature>